<protein>
    <submittedName>
        <fullName evidence="1">Uncharacterized protein</fullName>
    </submittedName>
</protein>
<evidence type="ECO:0000313" key="1">
    <source>
        <dbReference type="EMBL" id="QEU08651.1"/>
    </source>
</evidence>
<proteinExistence type="predicted"/>
<reference evidence="1 2" key="1">
    <citation type="submission" date="2019-09" db="EMBL/GenBank/DDBJ databases">
        <title>FDA dAtabase for Regulatory Grade micrObial Sequences (FDA-ARGOS): Supporting development and validation of Infectious Disease Dx tests.</title>
        <authorList>
            <person name="Sciortino C."/>
            <person name="Tallon L."/>
            <person name="Sadzewicz L."/>
            <person name="Vavikolanu K."/>
            <person name="Mehta A."/>
            <person name="Aluvathingal J."/>
            <person name="Nadendla S."/>
            <person name="Nandy P."/>
            <person name="Geyer C."/>
            <person name="Yan Y."/>
            <person name="Sichtig H."/>
        </authorList>
    </citation>
    <scope>NUCLEOTIDE SEQUENCE [LARGE SCALE GENOMIC DNA]</scope>
    <source>
        <strain evidence="1 2">FDAARGOS_643</strain>
    </source>
</reference>
<dbReference type="Proteomes" id="UP000324507">
    <property type="component" value="Chromosome"/>
</dbReference>
<name>A0A5P2QRF3_9RHOB</name>
<dbReference type="AlphaFoldDB" id="A0A5P2QRF3"/>
<sequence>MNQSSPPSEWPELLIELRKLTALIAPLRALLAQEETPGLSERIDRFVAEITRVGDQVDRAALAMEAEKQTRDLTRWIAQELMGQRRDITTIQHDLSRILLLLDEPLDGQSH</sequence>
<evidence type="ECO:0000313" key="2">
    <source>
        <dbReference type="Proteomes" id="UP000324507"/>
    </source>
</evidence>
<gene>
    <name evidence="1" type="ORF">FOB51_11975</name>
</gene>
<organism evidence="1 2">
    <name type="scientific">Paracoccus yeei</name>
    <dbReference type="NCBI Taxonomy" id="147645"/>
    <lineage>
        <taxon>Bacteria</taxon>
        <taxon>Pseudomonadati</taxon>
        <taxon>Pseudomonadota</taxon>
        <taxon>Alphaproteobacteria</taxon>
        <taxon>Rhodobacterales</taxon>
        <taxon>Paracoccaceae</taxon>
        <taxon>Paracoccus</taxon>
    </lineage>
</organism>
<dbReference type="EMBL" id="CP044081">
    <property type="protein sequence ID" value="QEU08651.1"/>
    <property type="molecule type" value="Genomic_DNA"/>
</dbReference>
<accession>A0A5P2QRF3</accession>
<dbReference type="RefSeq" id="WP_150350680.1">
    <property type="nucleotide sequence ID" value="NZ_CP038095.1"/>
</dbReference>